<sequence>MSTNHNTAKMIKKGIECTLSLPVEMTQSIAITAPDRCFHRFRCLTLHDFHGLHILETQRRTPHFYRGNEA</sequence>
<protein>
    <submittedName>
        <fullName evidence="1">Uncharacterized protein</fullName>
    </submittedName>
</protein>
<evidence type="ECO:0000313" key="1">
    <source>
        <dbReference type="EMBL" id="SFU25958.1"/>
    </source>
</evidence>
<name>A0A1I7EPV1_9BURK</name>
<evidence type="ECO:0000313" key="2">
    <source>
        <dbReference type="Proteomes" id="UP000198844"/>
    </source>
</evidence>
<gene>
    <name evidence="1" type="ORF">SAMN05192563_104436</name>
</gene>
<reference evidence="1 2" key="1">
    <citation type="submission" date="2016-10" db="EMBL/GenBank/DDBJ databases">
        <authorList>
            <person name="de Groot N.N."/>
        </authorList>
    </citation>
    <scope>NUCLEOTIDE SEQUENCE [LARGE SCALE GENOMIC DNA]</scope>
    <source>
        <strain evidence="1 2">LMG 27731</strain>
    </source>
</reference>
<proteinExistence type="predicted"/>
<organism evidence="1 2">
    <name type="scientific">Paraburkholderia aspalathi</name>
    <dbReference type="NCBI Taxonomy" id="1324617"/>
    <lineage>
        <taxon>Bacteria</taxon>
        <taxon>Pseudomonadati</taxon>
        <taxon>Pseudomonadota</taxon>
        <taxon>Betaproteobacteria</taxon>
        <taxon>Burkholderiales</taxon>
        <taxon>Burkholderiaceae</taxon>
        <taxon>Paraburkholderia</taxon>
    </lineage>
</organism>
<dbReference type="EMBL" id="FPBH01000044">
    <property type="protein sequence ID" value="SFU25958.1"/>
    <property type="molecule type" value="Genomic_DNA"/>
</dbReference>
<accession>A0A1I7EPV1</accession>
<dbReference type="AlphaFoldDB" id="A0A1I7EPV1"/>
<dbReference type="Proteomes" id="UP000198844">
    <property type="component" value="Unassembled WGS sequence"/>
</dbReference>